<reference evidence="3" key="2">
    <citation type="submission" date="2018-12" db="UniProtKB">
        <authorList>
            <consortium name="WormBaseParasite"/>
        </authorList>
    </citation>
    <scope>IDENTIFICATION</scope>
    <source>
        <strain evidence="3">Puerto Rican</strain>
    </source>
</reference>
<dbReference type="InParanoid" id="A0A3Q0KQH5"/>
<organism evidence="2 3">
    <name type="scientific">Schistosoma mansoni</name>
    <name type="common">Blood fluke</name>
    <dbReference type="NCBI Taxonomy" id="6183"/>
    <lineage>
        <taxon>Eukaryota</taxon>
        <taxon>Metazoa</taxon>
        <taxon>Spiralia</taxon>
        <taxon>Lophotrochozoa</taxon>
        <taxon>Platyhelminthes</taxon>
        <taxon>Trematoda</taxon>
        <taxon>Digenea</taxon>
        <taxon>Strigeidida</taxon>
        <taxon>Schistosomatoidea</taxon>
        <taxon>Schistosomatidae</taxon>
        <taxon>Schistosoma</taxon>
    </lineage>
</organism>
<protein>
    <submittedName>
        <fullName evidence="3">Uncharacterized protein</fullName>
    </submittedName>
</protein>
<sequence length="104" mass="11530">MVVPFLHAHRRSPILPEVEQNNNEDIGQGLSGIGLIPTTKEEDGNDVDDEKGEFNVSEVWGSNDIGGEKNHNIIININIDKLGSFEEIIDNDDDDKSIIVSFIE</sequence>
<reference evidence="2" key="1">
    <citation type="journal article" date="2012" name="PLoS Negl. Trop. Dis.">
        <title>A systematically improved high quality genome and transcriptome of the human blood fluke Schistosoma mansoni.</title>
        <authorList>
            <person name="Protasio A.V."/>
            <person name="Tsai I.J."/>
            <person name="Babbage A."/>
            <person name="Nichol S."/>
            <person name="Hunt M."/>
            <person name="Aslett M.A."/>
            <person name="De Silva N."/>
            <person name="Velarde G.S."/>
            <person name="Anderson T.J."/>
            <person name="Clark R.C."/>
            <person name="Davidson C."/>
            <person name="Dillon G.P."/>
            <person name="Holroyd N.E."/>
            <person name="LoVerde P.T."/>
            <person name="Lloyd C."/>
            <person name="McQuillan J."/>
            <person name="Oliveira G."/>
            <person name="Otto T.D."/>
            <person name="Parker-Manuel S.J."/>
            <person name="Quail M.A."/>
            <person name="Wilson R.A."/>
            <person name="Zerlotini A."/>
            <person name="Dunne D.W."/>
            <person name="Berriman M."/>
        </authorList>
    </citation>
    <scope>NUCLEOTIDE SEQUENCE [LARGE SCALE GENOMIC DNA]</scope>
    <source>
        <strain evidence="2">Puerto Rican</strain>
    </source>
</reference>
<evidence type="ECO:0000313" key="3">
    <source>
        <dbReference type="WBParaSite" id="Smp_155110.1"/>
    </source>
</evidence>
<dbReference type="Proteomes" id="UP000008854">
    <property type="component" value="Unassembled WGS sequence"/>
</dbReference>
<dbReference type="WBParaSite" id="Smp_155110.1">
    <property type="protein sequence ID" value="Smp_155110.1"/>
    <property type="gene ID" value="Smp_155110"/>
</dbReference>
<evidence type="ECO:0000256" key="1">
    <source>
        <dbReference type="SAM" id="MobiDB-lite"/>
    </source>
</evidence>
<feature type="region of interest" description="Disordered" evidence="1">
    <location>
        <begin position="19"/>
        <end position="49"/>
    </location>
</feature>
<name>A0A3Q0KQH5_SCHMA</name>
<proteinExistence type="predicted"/>
<accession>A0A3Q0KQH5</accession>
<evidence type="ECO:0000313" key="2">
    <source>
        <dbReference type="Proteomes" id="UP000008854"/>
    </source>
</evidence>
<keyword evidence="2" id="KW-1185">Reference proteome</keyword>
<dbReference type="AlphaFoldDB" id="A0A3Q0KQH5"/>